<dbReference type="GO" id="GO:0004386">
    <property type="term" value="F:helicase activity"/>
    <property type="evidence" value="ECO:0007669"/>
    <property type="project" value="UniProtKB-KW"/>
</dbReference>
<dbReference type="InterPro" id="IPR052511">
    <property type="entry name" value="ATP-dep_Helicase"/>
</dbReference>
<organism evidence="5 6">
    <name type="scientific">Luteibacter jiangsuensis</name>
    <dbReference type="NCBI Taxonomy" id="637577"/>
    <lineage>
        <taxon>Bacteria</taxon>
        <taxon>Pseudomonadati</taxon>
        <taxon>Pseudomonadota</taxon>
        <taxon>Gammaproteobacteria</taxon>
        <taxon>Lysobacterales</taxon>
        <taxon>Rhodanobacteraceae</taxon>
        <taxon>Luteibacter</taxon>
    </lineage>
</organism>
<evidence type="ECO:0000256" key="1">
    <source>
        <dbReference type="ARBA" id="ARBA00022741"/>
    </source>
</evidence>
<proteinExistence type="predicted"/>
<dbReference type="PROSITE" id="PS51194">
    <property type="entry name" value="HELICASE_CTER"/>
    <property type="match status" value="1"/>
</dbReference>
<dbReference type="Gene3D" id="3.40.50.300">
    <property type="entry name" value="P-loop containing nucleotide triphosphate hydrolases"/>
    <property type="match status" value="2"/>
</dbReference>
<dbReference type="InterPro" id="IPR027417">
    <property type="entry name" value="P-loop_NTPase"/>
</dbReference>
<accession>A0ABX0Q901</accession>
<dbReference type="SMART" id="SM00490">
    <property type="entry name" value="HELICc"/>
    <property type="match status" value="1"/>
</dbReference>
<dbReference type="SMART" id="SM00487">
    <property type="entry name" value="DEXDc"/>
    <property type="match status" value="1"/>
</dbReference>
<protein>
    <submittedName>
        <fullName evidence="5">DEAD/DEAH box helicase</fullName>
    </submittedName>
</protein>
<keyword evidence="5" id="KW-0347">Helicase</keyword>
<keyword evidence="2" id="KW-0067">ATP-binding</keyword>
<feature type="domain" description="Helicase ATP-binding" evidence="3">
    <location>
        <begin position="35"/>
        <end position="213"/>
    </location>
</feature>
<evidence type="ECO:0000256" key="2">
    <source>
        <dbReference type="ARBA" id="ARBA00022840"/>
    </source>
</evidence>
<dbReference type="Pfam" id="PF00271">
    <property type="entry name" value="Helicase_C"/>
    <property type="match status" value="1"/>
</dbReference>
<keyword evidence="1" id="KW-0547">Nucleotide-binding</keyword>
<evidence type="ECO:0000313" key="5">
    <source>
        <dbReference type="EMBL" id="NID07028.1"/>
    </source>
</evidence>
<dbReference type="InterPro" id="IPR001650">
    <property type="entry name" value="Helicase_C-like"/>
</dbReference>
<sequence>MTTPPAFELLAEPIRQYLWGEQWESLRDVQERAIPVIVPGDRDVVIGAATAEGKTEAAFLPALTHLLQGDGKGLIIYISPLKALINDQFGRLERLCENLDIPVYPWHGDITQTSKRRFSQRPNGVLLTTPESLEALFCNRGTTVLSFFSTTKFVIVDELHAFIGTERGKQLQSLLHRLERVIGRTIPRVGLSATLGDMSLAGAFLRPKGDPVIVESDAKTLNLMLLIKGYEEKLASKNGDEDPPEIAPKEIAEHLFTSMRGTNNLVFPNSRREVERYAHMLREMCEEANIVNQFWPHHGNLSKEIRAETEQALKQKDATATAICTSTLELGIDIGAVRSVAQIGPPPSVASLRQRTGRSGRRPGEPTILRSYQIEAALDDRSDLATQLRLNTFRTLATILLMTERWFEPPMTSGMHLSTLVQQFMSLIAQHGGIQASAAYGLLCSPGAPFEGLSKANFAALLRHMASLDLIMQDSSGLLLHGRVGERIVNHYTFYAAFTSDEEYRIVTSGKTLGSLPVSQMLASGQRILFGGRTWLVDEVDDVQKVIAVSATKGGSPPLFSGGGGRVHTRVRERMRSLYQGKHEVNFADARARGFVEQGRNSYHRLELDDRIVLDQGSHVLVLTWLGDAGNEALACLLNASGAEASAVELGVEVRKVPGGMDEVMDRIRNVANRPVPHVEELLARASNLQREKWDWALPVSLLQKSYASLYLDIDEAHAWARSILDAQLTT</sequence>
<comment type="caution">
    <text evidence="5">The sequence shown here is derived from an EMBL/GenBank/DDBJ whole genome shotgun (WGS) entry which is preliminary data.</text>
</comment>
<dbReference type="PROSITE" id="PS51192">
    <property type="entry name" value="HELICASE_ATP_BIND_1"/>
    <property type="match status" value="1"/>
</dbReference>
<keyword evidence="6" id="KW-1185">Reference proteome</keyword>
<reference evidence="5 6" key="1">
    <citation type="journal article" date="2011" name="Curr. Microbiol.">
        <title>Luteibacter jiangsuensis sp. nov.: a methamidophos-degrading bacterium isolated from a methamidophos-manufacturing factory.</title>
        <authorList>
            <person name="Wang L."/>
            <person name="Wang G.L."/>
            <person name="Li S.P."/>
            <person name="Jiang J.D."/>
        </authorList>
    </citation>
    <scope>NUCLEOTIDE SEQUENCE [LARGE SCALE GENOMIC DNA]</scope>
    <source>
        <strain evidence="5 6">CGMCC 1.10133</strain>
    </source>
</reference>
<dbReference type="PANTHER" id="PTHR47962">
    <property type="entry name" value="ATP-DEPENDENT HELICASE LHR-RELATED-RELATED"/>
    <property type="match status" value="1"/>
</dbReference>
<feature type="domain" description="Helicase C-terminal" evidence="4">
    <location>
        <begin position="251"/>
        <end position="408"/>
    </location>
</feature>
<dbReference type="CDD" id="cd17922">
    <property type="entry name" value="DEXHc_LHR-like"/>
    <property type="match status" value="1"/>
</dbReference>
<dbReference type="PANTHER" id="PTHR47962:SF5">
    <property type="entry name" value="ATP-DEPENDENT HELICASE LHR-RELATED"/>
    <property type="match status" value="1"/>
</dbReference>
<dbReference type="InterPro" id="IPR011545">
    <property type="entry name" value="DEAD/DEAH_box_helicase_dom"/>
</dbReference>
<dbReference type="EMBL" id="JAAQQR010000016">
    <property type="protein sequence ID" value="NID07028.1"/>
    <property type="molecule type" value="Genomic_DNA"/>
</dbReference>
<dbReference type="RefSeq" id="WP_167129823.1">
    <property type="nucleotide sequence ID" value="NZ_JAAQQR010000016.1"/>
</dbReference>
<keyword evidence="5" id="KW-0378">Hydrolase</keyword>
<evidence type="ECO:0000313" key="6">
    <source>
        <dbReference type="Proteomes" id="UP001429601"/>
    </source>
</evidence>
<dbReference type="SUPFAM" id="SSF52540">
    <property type="entry name" value="P-loop containing nucleoside triphosphate hydrolases"/>
    <property type="match status" value="1"/>
</dbReference>
<dbReference type="Pfam" id="PF00270">
    <property type="entry name" value="DEAD"/>
    <property type="match status" value="1"/>
</dbReference>
<dbReference type="Proteomes" id="UP001429601">
    <property type="component" value="Unassembled WGS sequence"/>
</dbReference>
<dbReference type="InterPro" id="IPR014001">
    <property type="entry name" value="Helicase_ATP-bd"/>
</dbReference>
<gene>
    <name evidence="5" type="ORF">HBF26_19270</name>
</gene>
<evidence type="ECO:0000259" key="4">
    <source>
        <dbReference type="PROSITE" id="PS51194"/>
    </source>
</evidence>
<name>A0ABX0Q901_9GAMM</name>
<dbReference type="CDD" id="cd18796">
    <property type="entry name" value="SF2_C_LHR"/>
    <property type="match status" value="1"/>
</dbReference>
<evidence type="ECO:0000259" key="3">
    <source>
        <dbReference type="PROSITE" id="PS51192"/>
    </source>
</evidence>